<sequence>MTGQRFGLDDLSGGERDRLRLRLEHLLEVETGFRSGSRYWARPDEPRAAYDPTTTTLTERRRAKAVELGALSTEEVRQLGWSGVGERTLDRMAAAYRELGPAGLIDGRRVGAPRGRRSVGPEVEEAIRAVHEQCLRRSRISMASRERLIHQYVREVFPDREVRVPHRTTLARVWRERVGPGGARQRYVRSAAAVPAPTGAAGGRRAGEARVGGSGAVVDGRVAGQSRQGPDVGRAGRWLRAHRISGRSGRHAD</sequence>
<name>A0A1E5Q061_9ACTN</name>
<proteinExistence type="predicted"/>
<comment type="caution">
    <text evidence="1">The sequence shown here is derived from an EMBL/GenBank/DDBJ whole genome shotgun (WGS) entry which is preliminary data.</text>
</comment>
<dbReference type="Proteomes" id="UP000095705">
    <property type="component" value="Unassembled WGS sequence"/>
</dbReference>
<reference evidence="1 2" key="1">
    <citation type="submission" date="2016-08" db="EMBL/GenBank/DDBJ databases">
        <title>The complete genome of Streptomyces subrutilus 10-1-1.</title>
        <authorList>
            <person name="Chen X."/>
        </authorList>
    </citation>
    <scope>NUCLEOTIDE SEQUENCE [LARGE SCALE GENOMIC DNA]</scope>
    <source>
        <strain evidence="1 2">10-1-1</strain>
    </source>
</reference>
<gene>
    <name evidence="1" type="ORF">BGK67_31900</name>
</gene>
<dbReference type="EMBL" id="MEHK01000001">
    <property type="protein sequence ID" value="OEJ35288.1"/>
    <property type="molecule type" value="Genomic_DNA"/>
</dbReference>
<dbReference type="OrthoDB" id="4254255at2"/>
<dbReference type="RefSeq" id="WP_069923474.1">
    <property type="nucleotide sequence ID" value="NZ_MEHK01000001.1"/>
</dbReference>
<dbReference type="STRING" id="36818.BGK67_31900"/>
<dbReference type="AlphaFoldDB" id="A0A1E5Q061"/>
<accession>A0A1E5Q061</accession>
<organism evidence="1 2">
    <name type="scientific">Streptomyces subrutilus</name>
    <dbReference type="NCBI Taxonomy" id="36818"/>
    <lineage>
        <taxon>Bacteria</taxon>
        <taxon>Bacillati</taxon>
        <taxon>Actinomycetota</taxon>
        <taxon>Actinomycetes</taxon>
        <taxon>Kitasatosporales</taxon>
        <taxon>Streptomycetaceae</taxon>
        <taxon>Streptomyces</taxon>
    </lineage>
</organism>
<protein>
    <submittedName>
        <fullName evidence="1">Uncharacterized protein</fullName>
    </submittedName>
</protein>
<evidence type="ECO:0000313" key="2">
    <source>
        <dbReference type="Proteomes" id="UP000095705"/>
    </source>
</evidence>
<keyword evidence="2" id="KW-1185">Reference proteome</keyword>
<evidence type="ECO:0000313" key="1">
    <source>
        <dbReference type="EMBL" id="OEJ35288.1"/>
    </source>
</evidence>